<protein>
    <submittedName>
        <fullName evidence="5">Ribosomal RNA large subunit methyltransferase H</fullName>
    </submittedName>
</protein>
<dbReference type="InterPro" id="IPR029028">
    <property type="entry name" value="Alpha/beta_knot_MTases"/>
</dbReference>
<comment type="caution">
    <text evidence="5">The sequence shown here is derived from an EMBL/GenBank/DDBJ whole genome shotgun (WGS) entry which is preliminary data.</text>
</comment>
<dbReference type="AlphaFoldDB" id="A0A2B4R0S3"/>
<evidence type="ECO:0000256" key="1">
    <source>
        <dbReference type="ARBA" id="ARBA00022603"/>
    </source>
</evidence>
<evidence type="ECO:0000256" key="2">
    <source>
        <dbReference type="ARBA" id="ARBA00022679"/>
    </source>
</evidence>
<keyword evidence="2 5" id="KW-0808">Transferase</keyword>
<dbReference type="GO" id="GO:0006364">
    <property type="term" value="P:rRNA processing"/>
    <property type="evidence" value="ECO:0007669"/>
    <property type="project" value="InterPro"/>
</dbReference>
<accession>A0A2B4R0S3</accession>
<keyword evidence="6" id="KW-1185">Reference proteome</keyword>
<evidence type="ECO:0000256" key="4">
    <source>
        <dbReference type="ARBA" id="ARBA00038303"/>
    </source>
</evidence>
<name>A0A2B4R0S3_STYPI</name>
<feature type="non-terminal residue" evidence="5">
    <location>
        <position position="121"/>
    </location>
</feature>
<dbReference type="InterPro" id="IPR029026">
    <property type="entry name" value="tRNA_m1G_MTases_N"/>
</dbReference>
<sequence length="121" mass="13463">MKSSHALKGAIEEYCKRLSAYAPQIIEVDCKKTGLPPEQQKQEEAKLIEKTLTKKEGLVVLDEKGKQFTSRDFSHQIAALYKEHGIHLNFVIGGADGLDASIIRKADLTLSLGKATWPHMM</sequence>
<dbReference type="PIRSF" id="PIRSF004505">
    <property type="entry name" value="MT_bac"/>
    <property type="match status" value="1"/>
</dbReference>
<organism evidence="5 6">
    <name type="scientific">Stylophora pistillata</name>
    <name type="common">Smooth cauliflower coral</name>
    <dbReference type="NCBI Taxonomy" id="50429"/>
    <lineage>
        <taxon>Eukaryota</taxon>
        <taxon>Metazoa</taxon>
        <taxon>Cnidaria</taxon>
        <taxon>Anthozoa</taxon>
        <taxon>Hexacorallia</taxon>
        <taxon>Scleractinia</taxon>
        <taxon>Astrocoeniina</taxon>
        <taxon>Pocilloporidae</taxon>
        <taxon>Stylophora</taxon>
    </lineage>
</organism>
<dbReference type="SUPFAM" id="SSF75217">
    <property type="entry name" value="alpha/beta knot"/>
    <property type="match status" value="1"/>
</dbReference>
<proteinExistence type="inferred from homology"/>
<dbReference type="PANTHER" id="PTHR33603:SF1">
    <property type="entry name" value="RIBOSOMAL RNA LARGE SUBUNIT METHYLTRANSFERASE H"/>
    <property type="match status" value="1"/>
</dbReference>
<dbReference type="CDD" id="cd18081">
    <property type="entry name" value="RlmH-like"/>
    <property type="match status" value="1"/>
</dbReference>
<dbReference type="GO" id="GO:0032259">
    <property type="term" value="P:methylation"/>
    <property type="evidence" value="ECO:0007669"/>
    <property type="project" value="UniProtKB-KW"/>
</dbReference>
<dbReference type="EMBL" id="LSMT01002962">
    <property type="protein sequence ID" value="PFX11281.1"/>
    <property type="molecule type" value="Genomic_DNA"/>
</dbReference>
<dbReference type="Pfam" id="PF02590">
    <property type="entry name" value="SPOUT_MTase"/>
    <property type="match status" value="1"/>
</dbReference>
<keyword evidence="1 5" id="KW-0489">Methyltransferase</keyword>
<dbReference type="GO" id="GO:0008168">
    <property type="term" value="F:methyltransferase activity"/>
    <property type="evidence" value="ECO:0007669"/>
    <property type="project" value="UniProtKB-KW"/>
</dbReference>
<comment type="similarity">
    <text evidence="4">Belongs to the RNA methyltransferase RlmH family.</text>
</comment>
<evidence type="ECO:0000313" key="5">
    <source>
        <dbReference type="EMBL" id="PFX11281.1"/>
    </source>
</evidence>
<dbReference type="PANTHER" id="PTHR33603">
    <property type="entry name" value="METHYLTRANSFERASE"/>
    <property type="match status" value="1"/>
</dbReference>
<keyword evidence="3" id="KW-0949">S-adenosyl-L-methionine</keyword>
<dbReference type="InterPro" id="IPR003742">
    <property type="entry name" value="RlmH-like"/>
</dbReference>
<dbReference type="Proteomes" id="UP000225706">
    <property type="component" value="Unassembled WGS sequence"/>
</dbReference>
<reference evidence="6" key="1">
    <citation type="journal article" date="2017" name="bioRxiv">
        <title>Comparative analysis of the genomes of Stylophora pistillata and Acropora digitifera provides evidence for extensive differences between species of corals.</title>
        <authorList>
            <person name="Voolstra C.R."/>
            <person name="Li Y."/>
            <person name="Liew Y.J."/>
            <person name="Baumgarten S."/>
            <person name="Zoccola D."/>
            <person name="Flot J.-F."/>
            <person name="Tambutte S."/>
            <person name="Allemand D."/>
            <person name="Aranda M."/>
        </authorList>
    </citation>
    <scope>NUCLEOTIDE SEQUENCE [LARGE SCALE GENOMIC DNA]</scope>
</reference>
<evidence type="ECO:0000256" key="3">
    <source>
        <dbReference type="ARBA" id="ARBA00022691"/>
    </source>
</evidence>
<dbReference type="Gene3D" id="3.40.1280.10">
    <property type="match status" value="1"/>
</dbReference>
<dbReference type="OrthoDB" id="429744at2759"/>
<evidence type="ECO:0000313" key="6">
    <source>
        <dbReference type="Proteomes" id="UP000225706"/>
    </source>
</evidence>
<gene>
    <name evidence="5" type="primary">rlmH</name>
    <name evidence="5" type="ORF">AWC38_SpisGene25087</name>
</gene>